<feature type="region of interest" description="Disordered" evidence="1">
    <location>
        <begin position="1462"/>
        <end position="1483"/>
    </location>
</feature>
<dbReference type="Pfam" id="PF07727">
    <property type="entry name" value="RVT_2"/>
    <property type="match status" value="1"/>
</dbReference>
<evidence type="ECO:0000256" key="1">
    <source>
        <dbReference type="SAM" id="MobiDB-lite"/>
    </source>
</evidence>
<dbReference type="InterPro" id="IPR012337">
    <property type="entry name" value="RNaseH-like_sf"/>
</dbReference>
<organism evidence="3 4">
    <name type="scientific">Symbiodinium natans</name>
    <dbReference type="NCBI Taxonomy" id="878477"/>
    <lineage>
        <taxon>Eukaryota</taxon>
        <taxon>Sar</taxon>
        <taxon>Alveolata</taxon>
        <taxon>Dinophyceae</taxon>
        <taxon>Suessiales</taxon>
        <taxon>Symbiodiniaceae</taxon>
        <taxon>Symbiodinium</taxon>
    </lineage>
</organism>
<feature type="region of interest" description="Disordered" evidence="1">
    <location>
        <begin position="1056"/>
        <end position="1090"/>
    </location>
</feature>
<feature type="compositionally biased region" description="Acidic residues" evidence="1">
    <location>
        <begin position="55"/>
        <end position="64"/>
    </location>
</feature>
<feature type="region of interest" description="Disordered" evidence="1">
    <location>
        <begin position="1850"/>
        <end position="1913"/>
    </location>
</feature>
<accession>A0A812UVN1</accession>
<evidence type="ECO:0000259" key="2">
    <source>
        <dbReference type="PROSITE" id="PS50994"/>
    </source>
</evidence>
<feature type="compositionally biased region" description="Polar residues" evidence="1">
    <location>
        <begin position="1072"/>
        <end position="1086"/>
    </location>
</feature>
<feature type="compositionally biased region" description="Basic and acidic residues" evidence="1">
    <location>
        <begin position="1886"/>
        <end position="1906"/>
    </location>
</feature>
<dbReference type="EMBL" id="CAJNDS010002757">
    <property type="protein sequence ID" value="CAE7586371.1"/>
    <property type="molecule type" value="Genomic_DNA"/>
</dbReference>
<keyword evidence="4" id="KW-1185">Reference proteome</keyword>
<feature type="region of interest" description="Disordered" evidence="1">
    <location>
        <begin position="1136"/>
        <end position="1155"/>
    </location>
</feature>
<name>A0A812UVN1_9DINO</name>
<feature type="region of interest" description="Disordered" evidence="1">
    <location>
        <begin position="379"/>
        <end position="414"/>
    </location>
</feature>
<dbReference type="GO" id="GO:0015074">
    <property type="term" value="P:DNA integration"/>
    <property type="evidence" value="ECO:0007669"/>
    <property type="project" value="InterPro"/>
</dbReference>
<dbReference type="Gene3D" id="3.30.420.10">
    <property type="entry name" value="Ribonuclease H-like superfamily/Ribonuclease H"/>
    <property type="match status" value="1"/>
</dbReference>
<feature type="region of interest" description="Disordered" evidence="1">
    <location>
        <begin position="942"/>
        <end position="967"/>
    </location>
</feature>
<feature type="compositionally biased region" description="Low complexity" evidence="1">
    <location>
        <begin position="83"/>
        <end position="99"/>
    </location>
</feature>
<comment type="caution">
    <text evidence="3">The sequence shown here is derived from an EMBL/GenBank/DDBJ whole genome shotgun (WGS) entry which is preliminary data.</text>
</comment>
<feature type="domain" description="Integrase catalytic" evidence="2">
    <location>
        <begin position="1589"/>
        <end position="1762"/>
    </location>
</feature>
<proteinExistence type="predicted"/>
<feature type="region of interest" description="Disordered" evidence="1">
    <location>
        <begin position="426"/>
        <end position="457"/>
    </location>
</feature>
<reference evidence="3" key="1">
    <citation type="submission" date="2021-02" db="EMBL/GenBank/DDBJ databases">
        <authorList>
            <person name="Dougan E. K."/>
            <person name="Rhodes N."/>
            <person name="Thang M."/>
            <person name="Chan C."/>
        </authorList>
    </citation>
    <scope>NUCLEOTIDE SEQUENCE</scope>
</reference>
<feature type="compositionally biased region" description="Basic and acidic residues" evidence="1">
    <location>
        <begin position="388"/>
        <end position="401"/>
    </location>
</feature>
<protein>
    <submittedName>
        <fullName evidence="3">RE1 protein</fullName>
    </submittedName>
</protein>
<evidence type="ECO:0000313" key="4">
    <source>
        <dbReference type="Proteomes" id="UP000604046"/>
    </source>
</evidence>
<dbReference type="GO" id="GO:0003676">
    <property type="term" value="F:nucleic acid binding"/>
    <property type="evidence" value="ECO:0007669"/>
    <property type="project" value="InterPro"/>
</dbReference>
<dbReference type="OrthoDB" id="3751033at2759"/>
<feature type="compositionally biased region" description="Basic and acidic residues" evidence="1">
    <location>
        <begin position="30"/>
        <end position="40"/>
    </location>
</feature>
<dbReference type="InterPro" id="IPR001584">
    <property type="entry name" value="Integrase_cat-core"/>
</dbReference>
<dbReference type="Proteomes" id="UP000604046">
    <property type="component" value="Unassembled WGS sequence"/>
</dbReference>
<dbReference type="SUPFAM" id="SSF53098">
    <property type="entry name" value="Ribonuclease H-like"/>
    <property type="match status" value="1"/>
</dbReference>
<dbReference type="InterPro" id="IPR036397">
    <property type="entry name" value="RNaseH_sf"/>
</dbReference>
<gene>
    <name evidence="3" type="primary">RE1</name>
    <name evidence="3" type="ORF">SNAT2548_LOCUS33423</name>
</gene>
<feature type="region of interest" description="Disordered" evidence="1">
    <location>
        <begin position="1"/>
        <end position="135"/>
    </location>
</feature>
<dbReference type="PROSITE" id="PS50994">
    <property type="entry name" value="INTEGRASE"/>
    <property type="match status" value="1"/>
</dbReference>
<evidence type="ECO:0000313" key="3">
    <source>
        <dbReference type="EMBL" id="CAE7586371.1"/>
    </source>
</evidence>
<sequence length="2544" mass="281399">MPNIPSMTQPTSGGQDDLSAAEAEDDEAADSERESDRQMYGEDDMDPSSHPAYVVEDEDEDELLAEPPRGGSGQRGRNGLRTAAASSSSSAPKSSPLEPAKARGAPAGSDDKSKSQRKPRGNLPPAPAFDGDKKKDPKCFRKWSAKVDSYVEIAKNIIDDSEIGLRLHAALDGDAADYLEDIPARTFGVEKGWQVLLRVLKEKFDEKRMHKVGSAMRGFFRLNLGDKSYSMLEVADAMDKAARRCREANLTIPDEIMIYFFFEHTQSSTERQANLLLRTGGEYNWKKMKAAVELLYQNVNVRPTLLEVVMCEIVVAVEATEEQVENWIYDLDPVEQLASAELEEIPEDLARELHLCFATHRENRQKLARAVQARGFYVGQKGKGKGKSKYDSKGKSKDGKGKKGGGGKARGMSLEELKSKTQCADCGQRGHWRGDPQCKGARSNNAVQRDGLDDDDEAQDWYEDYDRDVEYPSWAAERYGYEAHRSSYVSARREPGDDRDRRAEAEAVARGVDRVRRKAEPSAPAVNADQVKAQLTSDTFLDAEAVKSRIQSMHRPHMTPSQAPELVAEAFRHFGLEPVPSGRKGVRELLDEDTPGPDIESLRRALVTRRADFSLERAVCSSSRRPPTVEPNRLYLTLDTACENTVAGVTLLRSYAKQLETNYGVHVKIEAESEHYCFGPGPPLPSKERWSFPLGIGGEQAVIHTSAVEDTHSPKVPFLAGQDWMKFMDACLDIGRDRALLREIGIEVPLFVDTTGHLVIAIDEFPAGGWAAGLKPQKEGYAGATFGASDVAATAFAARKETVLPDVSQVACGTTHFYVPCLMPRVALFEPQDAIDGPDPESLQPLRVTVCSALPVPLRDEWGGQSATSSTDGAKKTHLQGLWFGVVTKMLSMFDVMVRWEHFNKKVMDMKYRSPALMGYVQAIVQEESSLKTIPATLIPPAVRNQKPAGQPAPVQYPTPREKCRHPPHMGRKTGNTHGRFLECAQCGTVWKGVQYRIPVAGDMVTAYPRLWGHRDIPGGKIVKGKEALDSVRQDEASSASLSTCYSCSQGCMVEGSKGDKKANKAKAAGRSTATSSKNIAPTPSSAPIPMTSRASTAVYSDLPTYDHEQAVKYMAPTPVKGAVSFGEVLAWNTDEDMEENSEEEAAEQSTSEEARWPRKRFGCDLLEVFGGTSMISVRATAHWGMRVLQPIDIRCGCDLKKPKERQWLLRVLDRLDPRLVVVAIPCTAWSVSQADEELALRREYVQPFAKLADDVFRSQRRRGGHAVAESPATSHGFQKAEYQLRQDLYETASCVSMPQLTDKNGRLGQKRLRFVATHPYCTWALDRQCATTVAYPPALADAICQAYWEVVAQEDYGFATTWEAVRAVHYVDVKRDEAGWRDMLTQAQELLGRKNQASLLIPPGTDFHSKIESQSHRASVLLLNDDSVQIETEYIRECQAPRERFVTPVRYAIFVLGHAPGEPSGPASARPPTRQPLPAEPGENVVEPGQMVQDVIHEGMIQEGVVQQSFAGEIWFIGGPLKEKEKAIARSLVRAHRNLGHPRAEDFTRALAQNYRVSPEAISLSRRLRCATCERTKRPHPPRPSSLKMTGPFNSRVCLDFVHLHDADKEGHWFLHIVEPNGSFNVFYPVESRNPEHVFETFCNIWASWAGWPDAILVDQDGGFGAYFAEQLVNVGTEIEHIAAEAHWQAGQVETFNRAFRYAAAKLIDEHHITGRLGMKMLASSVGASMNDRVRTSGCSANEWVFGKHPKVPVDLLSPDGKLQALQGMDADQELRLRQQIRASADAKLAEFSVNQSLSKAILRLEEFLDIRAEVPDGEAGAPGEVIPFFDDNIEDAPNELPGLDAQAAAGEGEHREGDGPLPERYEHGTGSLCGSDRTQPSPTAREDRPSGLEEPEAKRFRSEVVEVDTPEPELDEAAEAALEAALGKGVNITTVYVPVSVEELFAKPSQPFQESVLAAGTRAACATRKEAKALEKEIPFNQIPFEQKDSYAAALQKEWDTWTKYAAVEILSPHASQVVLEQYDSSRILDTRVCYRNKNAPYPWLPLKAKARLVCRGDRDPDLLTLRRDAPTLTRLGLMVILQIAASLPSWFLFNADVTGAFLQGDQSLASRKEPLFLRQPREGLPGLVAGQILLVVRGIFGLANSPRLFWRHLRDTLLKLGFVQSVLDKALFAYYHLGQLVLLMGAHVDDLIGAGEPGGRADEVLAKVKEAFDFGSWADSRTDEVLEYGGKQVRRLPDGRVQLTQEKFIQATNLTPVPKWRSIQPNSELTGRETTELRSAGGCLHWLIGQTRPDLAAGTSLFMSGKPTVSNLLEINKLLKEAKKSQDWGLCFSPVPLDQAKVVVFSDASWANAEGLKSQAGYLSFLTGPDVFSPGGDTASLMDWRSHRIQRQCRSTLAAETMSLDTAFDSGIFLRELLAEVLLESYSPVQSGALPKDFLPVHPVTDCRSLYDLLVKDGPVSATQEKRLTIDLGAIKQSAEEFDPEDLKGTFKWVDTSRQLADHLTKLKPSYQLREHLEQGWLALQVDVQNDARDQGSHPAS</sequence>
<dbReference type="InterPro" id="IPR013103">
    <property type="entry name" value="RVT_2"/>
</dbReference>
<feature type="compositionally biased region" description="Basic and acidic residues" evidence="1">
    <location>
        <begin position="1853"/>
        <end position="1869"/>
    </location>
</feature>
<feature type="compositionally biased region" description="Acidic residues" evidence="1">
    <location>
        <begin position="1136"/>
        <end position="1147"/>
    </location>
</feature>
<feature type="compositionally biased region" description="Polar residues" evidence="1">
    <location>
        <begin position="1"/>
        <end position="14"/>
    </location>
</feature>